<accession>A0A1X2F128</accession>
<protein>
    <recommendedName>
        <fullName evidence="2">Acyltransferase 3 domain-containing protein</fullName>
    </recommendedName>
</protein>
<feature type="transmembrane region" description="Helical" evidence="1">
    <location>
        <begin position="371"/>
        <end position="393"/>
    </location>
</feature>
<feature type="transmembrane region" description="Helical" evidence="1">
    <location>
        <begin position="330"/>
        <end position="350"/>
    </location>
</feature>
<feature type="transmembrane region" description="Helical" evidence="1">
    <location>
        <begin position="292"/>
        <end position="310"/>
    </location>
</feature>
<dbReference type="GO" id="GO:0016747">
    <property type="term" value="F:acyltransferase activity, transferring groups other than amino-acyl groups"/>
    <property type="evidence" value="ECO:0007669"/>
    <property type="project" value="InterPro"/>
</dbReference>
<feature type="transmembrane region" description="Helical" evidence="1">
    <location>
        <begin position="181"/>
        <end position="200"/>
    </location>
</feature>
<dbReference type="RefSeq" id="WP_085147255.1">
    <property type="nucleotide sequence ID" value="NZ_JACKUA010000017.1"/>
</dbReference>
<feature type="transmembrane region" description="Helical" evidence="1">
    <location>
        <begin position="212"/>
        <end position="231"/>
    </location>
</feature>
<feature type="transmembrane region" description="Helical" evidence="1">
    <location>
        <begin position="94"/>
        <end position="116"/>
    </location>
</feature>
<sequence length="428" mass="45543">MPERDLSVDFYRVSAIGLVVVGHWLAASATYRDGEFGMQNVLEEMPWTQWLTLAFQVIPAFFLMAGYASSVSWTRRQGTGSAQTWLRYRLSRTLGPTGAYIAIVLAVVVVLLLVGVDSAKLAFGGWAVAYHLWFLVTFVLLVLATPLAVAADRRWGLAVPAALAVAVGVIDVAYIGGDVPYVGYVNYVLAWGAVYQLGIAWRSGRLAGHRPLLLALVSALLLAVLLIWGPYPVSMIGVPGEELQNTGPPSLALIAFAAAQAGLLMAVAPAVNRVLTAARAQRPLTVANSAVMGLYLWHMVPVVIVALLGYPTGLMPQPPIGSGDWWLLRIVWVSAISVVMVVLMALLRWLRTWVAAPLPSVTVSVPEGWGLAGLVLGASVTAAATLMFTIGGFAPDGRFPLPATLLFVAGAALVALTPRASDATIDRR</sequence>
<feature type="transmembrane region" description="Helical" evidence="1">
    <location>
        <begin position="12"/>
        <end position="31"/>
    </location>
</feature>
<evidence type="ECO:0000256" key="1">
    <source>
        <dbReference type="SAM" id="Phobius"/>
    </source>
</evidence>
<comment type="caution">
    <text evidence="3">The sequence shown here is derived from an EMBL/GenBank/DDBJ whole genome shotgun (WGS) entry which is preliminary data.</text>
</comment>
<feature type="transmembrane region" description="Helical" evidence="1">
    <location>
        <begin position="51"/>
        <end position="73"/>
    </location>
</feature>
<reference evidence="3 4" key="1">
    <citation type="submission" date="2016-01" db="EMBL/GenBank/DDBJ databases">
        <title>The new phylogeny of the genus Mycobacterium.</title>
        <authorList>
            <person name="Tarcisio F."/>
            <person name="Conor M."/>
            <person name="Antonella G."/>
            <person name="Elisabetta G."/>
            <person name="Giulia F.S."/>
            <person name="Sara T."/>
            <person name="Anna F."/>
            <person name="Clotilde B."/>
            <person name="Roberto B."/>
            <person name="Veronica D.S."/>
            <person name="Fabio R."/>
            <person name="Monica P."/>
            <person name="Olivier J."/>
            <person name="Enrico T."/>
            <person name="Nicola S."/>
        </authorList>
    </citation>
    <scope>NUCLEOTIDE SEQUENCE [LARGE SCALE GENOMIC DNA]</scope>
    <source>
        <strain evidence="3 4">ATCC 700010</strain>
    </source>
</reference>
<feature type="transmembrane region" description="Helical" evidence="1">
    <location>
        <begin position="399"/>
        <end position="418"/>
    </location>
</feature>
<dbReference type="AlphaFoldDB" id="A0A1X2F128"/>
<dbReference type="InterPro" id="IPR002656">
    <property type="entry name" value="Acyl_transf_3_dom"/>
</dbReference>
<dbReference type="OrthoDB" id="8206682at2"/>
<dbReference type="Pfam" id="PF01757">
    <property type="entry name" value="Acyl_transf_3"/>
    <property type="match status" value="1"/>
</dbReference>
<dbReference type="Proteomes" id="UP000193964">
    <property type="component" value="Unassembled WGS sequence"/>
</dbReference>
<evidence type="ECO:0000313" key="3">
    <source>
        <dbReference type="EMBL" id="ORX12068.1"/>
    </source>
</evidence>
<keyword evidence="1" id="KW-0812">Transmembrane</keyword>
<dbReference type="EMBL" id="LQQA01000030">
    <property type="protein sequence ID" value="ORX12068.1"/>
    <property type="molecule type" value="Genomic_DNA"/>
</dbReference>
<keyword evidence="1" id="KW-0472">Membrane</keyword>
<evidence type="ECO:0000313" key="4">
    <source>
        <dbReference type="Proteomes" id="UP000193964"/>
    </source>
</evidence>
<feature type="transmembrane region" description="Helical" evidence="1">
    <location>
        <begin position="157"/>
        <end position="175"/>
    </location>
</feature>
<gene>
    <name evidence="3" type="ORF">AWC31_32560</name>
</gene>
<evidence type="ECO:0000259" key="2">
    <source>
        <dbReference type="Pfam" id="PF01757"/>
    </source>
</evidence>
<feature type="domain" description="Acyltransferase 3" evidence="2">
    <location>
        <begin position="7"/>
        <end position="348"/>
    </location>
</feature>
<proteinExistence type="predicted"/>
<keyword evidence="1" id="KW-1133">Transmembrane helix</keyword>
<feature type="transmembrane region" description="Helical" evidence="1">
    <location>
        <begin position="251"/>
        <end position="271"/>
    </location>
</feature>
<organism evidence="3 4">
    <name type="scientific">Mycolicibacterium wolinskyi</name>
    <dbReference type="NCBI Taxonomy" id="59750"/>
    <lineage>
        <taxon>Bacteria</taxon>
        <taxon>Bacillati</taxon>
        <taxon>Actinomycetota</taxon>
        <taxon>Actinomycetes</taxon>
        <taxon>Mycobacteriales</taxon>
        <taxon>Mycobacteriaceae</taxon>
        <taxon>Mycolicibacterium</taxon>
    </lineage>
</organism>
<name>A0A1X2F128_9MYCO</name>
<feature type="transmembrane region" description="Helical" evidence="1">
    <location>
        <begin position="128"/>
        <end position="150"/>
    </location>
</feature>